<dbReference type="VEuPathDB" id="TriTrypDB:C4B63_54g13"/>
<dbReference type="SMART" id="SM00105">
    <property type="entry name" value="ArfGap"/>
    <property type="match status" value="1"/>
</dbReference>
<keyword evidence="1" id="KW-0479">Metal-binding</keyword>
<evidence type="ECO:0000313" key="4">
    <source>
        <dbReference type="EMBL" id="PWU89995.1"/>
    </source>
</evidence>
<comment type="caution">
    <text evidence="4">The sequence shown here is derived from an EMBL/GenBank/DDBJ whole genome shotgun (WGS) entry which is preliminary data.</text>
</comment>
<dbReference type="InterPro" id="IPR001164">
    <property type="entry name" value="ArfGAP_dom"/>
</dbReference>
<evidence type="ECO:0000313" key="5">
    <source>
        <dbReference type="Proteomes" id="UP000246121"/>
    </source>
</evidence>
<dbReference type="VEuPathDB" id="TriTrypDB:TcBrA4_0098160"/>
<dbReference type="Gene3D" id="1.10.220.150">
    <property type="entry name" value="Arf GTPase activating protein"/>
    <property type="match status" value="1"/>
</dbReference>
<proteinExistence type="predicted"/>
<feature type="domain" description="Arf-GAP" evidence="3">
    <location>
        <begin position="239"/>
        <end position="329"/>
    </location>
</feature>
<dbReference type="VEuPathDB" id="TriTrypDB:ECC02_008328"/>
<dbReference type="InterPro" id="IPR044518">
    <property type="entry name" value="ARF_GAP_AGD11/12/13"/>
</dbReference>
<dbReference type="OrthoDB" id="10266696at2759"/>
<dbReference type="VEuPathDB" id="TriTrypDB:Tc_MARK_3817"/>
<dbReference type="VEuPathDB" id="TriTrypDB:BCY84_19591"/>
<dbReference type="VEuPathDB" id="TriTrypDB:TCDM_03702"/>
<evidence type="ECO:0000256" key="1">
    <source>
        <dbReference type="PROSITE-ProRule" id="PRU00288"/>
    </source>
</evidence>
<dbReference type="GO" id="GO:0005543">
    <property type="term" value="F:phospholipid binding"/>
    <property type="evidence" value="ECO:0007669"/>
    <property type="project" value="InterPro"/>
</dbReference>
<accession>A0A2V2V0F9</accession>
<evidence type="ECO:0000259" key="3">
    <source>
        <dbReference type="PROSITE" id="PS50115"/>
    </source>
</evidence>
<dbReference type="VEuPathDB" id="TriTrypDB:TcCLB.506959.100"/>
<organism evidence="4 5">
    <name type="scientific">Trypanosoma cruzi</name>
    <dbReference type="NCBI Taxonomy" id="5693"/>
    <lineage>
        <taxon>Eukaryota</taxon>
        <taxon>Discoba</taxon>
        <taxon>Euglenozoa</taxon>
        <taxon>Kinetoplastea</taxon>
        <taxon>Metakinetoplastina</taxon>
        <taxon>Trypanosomatida</taxon>
        <taxon>Trypanosomatidae</taxon>
        <taxon>Trypanosoma</taxon>
        <taxon>Schizotrypanum</taxon>
    </lineage>
</organism>
<keyword evidence="1" id="KW-0863">Zinc-finger</keyword>
<name>A0A2V2V0F9_TRYCR</name>
<dbReference type="VEuPathDB" id="TriTrypDB:TcCL_ESM01144"/>
<sequence>MMEATLETLLLSGAVSCRFIWRKRQKVMRTIEIHTDGVLYCFDEPKDSMAKNLRERLYLFGSRVVDCGTHRGRLCFGLELADASSVEQLRPSGLFTSLRTSAPVSPLKKEGSLSKIFVAFFFVGNKLLKWRFIHLLRLASSASPPFLALQQQEQNVALSASRGSHENDDSKGIYRILERPSRIIDVTGDGPLEMHEVEQLEDVLRLYEENKRLKQEEEENNDEGESLRESVVTCDDDKMEVPERLMQSPLYAPCIANRPSNQICADCGEKWPTWAVLGPFGCFVCIHCVGVHRQLRPHCCREVQLDNWDAAEIDFMAKRGNDVVNDELEYAGFFLGSGVAVYKPVGSSSRCEVREEYITLKYEGAFTRERNPHVLQAMLPPPDRDVQGHLDISKHGALNHDGPPQYIGVAYINVREVEGIRSSGAVLSLTNGFQEVRSRPGVVPSGPAKNNPCHACTCWEESFQLGVYSVTAPLFMALYTSGDELLGVAEWRLPDGVALPGSEPQLVKVPLFWCLPAEGSTWPTFNPFGGGRRHRKRDAEKWHQPLLYITVSFAHFG</sequence>
<dbReference type="VEuPathDB" id="TriTrypDB:TcG_08904"/>
<dbReference type="Proteomes" id="UP000246121">
    <property type="component" value="Unassembled WGS sequence"/>
</dbReference>
<protein>
    <submittedName>
        <fullName evidence="4">Putative GTP-ase activating protein</fullName>
    </submittedName>
</protein>
<dbReference type="Pfam" id="PF01412">
    <property type="entry name" value="ArfGap"/>
    <property type="match status" value="1"/>
</dbReference>
<dbReference type="SUPFAM" id="SSF57863">
    <property type="entry name" value="ArfGap/RecO-like zinc finger"/>
    <property type="match status" value="1"/>
</dbReference>
<dbReference type="GO" id="GO:0005096">
    <property type="term" value="F:GTPase activator activity"/>
    <property type="evidence" value="ECO:0007669"/>
    <property type="project" value="InterPro"/>
</dbReference>
<dbReference type="PRINTS" id="PR00405">
    <property type="entry name" value="REVINTRACTNG"/>
</dbReference>
<dbReference type="VEuPathDB" id="TriTrypDB:C3747_62g142"/>
<dbReference type="VEuPathDB" id="TriTrypDB:TcCLB.503453.60"/>
<keyword evidence="1" id="KW-0862">Zinc</keyword>
<dbReference type="InterPro" id="IPR037278">
    <property type="entry name" value="ARFGAP/RecO"/>
</dbReference>
<evidence type="ECO:0000256" key="2">
    <source>
        <dbReference type="SAM" id="Coils"/>
    </source>
</evidence>
<dbReference type="AlphaFoldDB" id="A0A2V2V0F9"/>
<feature type="coiled-coil region" evidence="2">
    <location>
        <begin position="197"/>
        <end position="230"/>
    </location>
</feature>
<dbReference type="VEuPathDB" id="TriTrypDB:TCSYLVIO_005072"/>
<dbReference type="GO" id="GO:0008270">
    <property type="term" value="F:zinc ion binding"/>
    <property type="evidence" value="ECO:0007669"/>
    <property type="project" value="UniProtKB-KW"/>
</dbReference>
<dbReference type="EMBL" id="PRFA01000054">
    <property type="protein sequence ID" value="PWU89995.1"/>
    <property type="molecule type" value="Genomic_DNA"/>
</dbReference>
<dbReference type="PANTHER" id="PTHR46220:SF1">
    <property type="entry name" value="ADP-RIBOSYLATION FACTOR GTPASE-ACTIVATING PROTEIN AGD12"/>
    <property type="match status" value="1"/>
</dbReference>
<dbReference type="PANTHER" id="PTHR46220">
    <property type="entry name" value="ADP-RIBOSYLATION FACTOR GTPASE-ACTIVATING PROTEIN AGD12"/>
    <property type="match status" value="1"/>
</dbReference>
<dbReference type="PROSITE" id="PS50115">
    <property type="entry name" value="ARFGAP"/>
    <property type="match status" value="1"/>
</dbReference>
<keyword evidence="2" id="KW-0175">Coiled coil</keyword>
<reference evidence="4 5" key="1">
    <citation type="journal article" date="2018" name="Microb. Genom.">
        <title>Expanding an expanded genome: long-read sequencing of Trypanosoma cruzi.</title>
        <authorList>
            <person name="Berna L."/>
            <person name="Rodriguez M."/>
            <person name="Chiribao M.L."/>
            <person name="Parodi-Talice A."/>
            <person name="Pita S."/>
            <person name="Rijo G."/>
            <person name="Alvarez-Valin F."/>
            <person name="Robello C."/>
        </authorList>
    </citation>
    <scope>NUCLEOTIDE SEQUENCE [LARGE SCALE GENOMIC DNA]</scope>
    <source>
        <strain evidence="4 5">Dm28c</strain>
    </source>
</reference>
<dbReference type="InterPro" id="IPR038508">
    <property type="entry name" value="ArfGAP_dom_sf"/>
</dbReference>
<gene>
    <name evidence="4" type="ORF">C4B63_54g13</name>
</gene>